<name>A0A075G373_9ARCH</name>
<protein>
    <submittedName>
        <fullName evidence="1">Uncharacterized protein</fullName>
    </submittedName>
</protein>
<organism evidence="1">
    <name type="scientific">uncultured marine thaumarchaeote KM3_03_H02</name>
    <dbReference type="NCBI Taxonomy" id="1455963"/>
    <lineage>
        <taxon>Archaea</taxon>
        <taxon>Nitrososphaerota</taxon>
        <taxon>environmental samples</taxon>
    </lineage>
</organism>
<reference evidence="1" key="1">
    <citation type="journal article" date="2014" name="Genome Biol. Evol.">
        <title>Pangenome evidence for extensive interdomain horizontal transfer affecting lineage core and shell genes in uncultured planktonic thaumarchaeota and euryarchaeota.</title>
        <authorList>
            <person name="Deschamps P."/>
            <person name="Zivanovic Y."/>
            <person name="Moreira D."/>
            <person name="Rodriguez-Valera F."/>
            <person name="Lopez-Garcia P."/>
        </authorList>
    </citation>
    <scope>NUCLEOTIDE SEQUENCE</scope>
</reference>
<dbReference type="EMBL" id="KF900523">
    <property type="protein sequence ID" value="AIE98018.1"/>
    <property type="molecule type" value="Genomic_DNA"/>
</dbReference>
<proteinExistence type="predicted"/>
<dbReference type="AlphaFoldDB" id="A0A075G373"/>
<accession>A0A075G373</accession>
<evidence type="ECO:0000313" key="1">
    <source>
        <dbReference type="EMBL" id="AIE98018.1"/>
    </source>
</evidence>
<sequence length="137" mass="15916">MDTMKQPERDNRIKKYGGWAMNISDTEAEEIFQNYSAGMPLLKQIVEESFGKNHTYYVETDCFATEEGIHLDVYPELGEHFCDMNFAVELGDDSRMMVTAYFSEYLNSIKSFDCGIDELLEEIENESNDWDDDEDES</sequence>